<gene>
    <name evidence="3" type="ORF">GCM10011594_33580</name>
</gene>
<dbReference type="GO" id="GO:0009432">
    <property type="term" value="P:SOS response"/>
    <property type="evidence" value="ECO:0007669"/>
    <property type="project" value="UniProtKB-KW"/>
</dbReference>
<dbReference type="Pfam" id="PF13304">
    <property type="entry name" value="AAA_21"/>
    <property type="match status" value="1"/>
</dbReference>
<dbReference type="Gene3D" id="3.40.50.300">
    <property type="entry name" value="P-loop containing nucleotide triphosphate hydrolases"/>
    <property type="match status" value="2"/>
</dbReference>
<evidence type="ECO:0000256" key="1">
    <source>
        <dbReference type="ARBA" id="ARBA00023236"/>
    </source>
</evidence>
<protein>
    <recommendedName>
        <fullName evidence="2">ATPase AAA-type core domain-containing protein</fullName>
    </recommendedName>
</protein>
<dbReference type="GO" id="GO:0005524">
    <property type="term" value="F:ATP binding"/>
    <property type="evidence" value="ECO:0007669"/>
    <property type="project" value="InterPro"/>
</dbReference>
<organism evidence="3 4">
    <name type="scientific">Nakamurella endophytica</name>
    <dbReference type="NCBI Taxonomy" id="1748367"/>
    <lineage>
        <taxon>Bacteria</taxon>
        <taxon>Bacillati</taxon>
        <taxon>Actinomycetota</taxon>
        <taxon>Actinomycetes</taxon>
        <taxon>Nakamurellales</taxon>
        <taxon>Nakamurellaceae</taxon>
        <taxon>Nakamurella</taxon>
    </lineage>
</organism>
<accession>A0A917WK42</accession>
<reference evidence="3" key="2">
    <citation type="submission" date="2020-09" db="EMBL/GenBank/DDBJ databases">
        <authorList>
            <person name="Sun Q."/>
            <person name="Zhou Y."/>
        </authorList>
    </citation>
    <scope>NUCLEOTIDE SEQUENCE</scope>
    <source>
        <strain evidence="3">CGMCC 4.7308</strain>
    </source>
</reference>
<dbReference type="PANTHER" id="PTHR32182:SF25">
    <property type="entry name" value="SLR1056 PROTEIN"/>
    <property type="match status" value="1"/>
</dbReference>
<keyword evidence="1" id="KW-0742">SOS response</keyword>
<dbReference type="PIRSF" id="PIRSF029347">
    <property type="entry name" value="RecF"/>
    <property type="match status" value="1"/>
</dbReference>
<keyword evidence="4" id="KW-1185">Reference proteome</keyword>
<dbReference type="GO" id="GO:0016887">
    <property type="term" value="F:ATP hydrolysis activity"/>
    <property type="evidence" value="ECO:0007669"/>
    <property type="project" value="InterPro"/>
</dbReference>
<comment type="caution">
    <text evidence="3">The sequence shown here is derived from an EMBL/GenBank/DDBJ whole genome shotgun (WGS) entry which is preliminary data.</text>
</comment>
<dbReference type="GO" id="GO:0006302">
    <property type="term" value="P:double-strand break repair"/>
    <property type="evidence" value="ECO:0007669"/>
    <property type="project" value="TreeGrafter"/>
</dbReference>
<dbReference type="InterPro" id="IPR003959">
    <property type="entry name" value="ATPase_AAA_core"/>
</dbReference>
<evidence type="ECO:0000313" key="3">
    <source>
        <dbReference type="EMBL" id="GGM10932.1"/>
    </source>
</evidence>
<evidence type="ECO:0000313" key="4">
    <source>
        <dbReference type="Proteomes" id="UP000655208"/>
    </source>
</evidence>
<reference evidence="3" key="1">
    <citation type="journal article" date="2014" name="Int. J. Syst. Evol. Microbiol.">
        <title>Complete genome sequence of Corynebacterium casei LMG S-19264T (=DSM 44701T), isolated from a smear-ripened cheese.</title>
        <authorList>
            <consortium name="US DOE Joint Genome Institute (JGI-PGF)"/>
            <person name="Walter F."/>
            <person name="Albersmeier A."/>
            <person name="Kalinowski J."/>
            <person name="Ruckert C."/>
        </authorList>
    </citation>
    <scope>NUCLEOTIDE SEQUENCE</scope>
    <source>
        <strain evidence="3">CGMCC 4.7308</strain>
    </source>
</reference>
<dbReference type="GO" id="GO:0000731">
    <property type="term" value="P:DNA synthesis involved in DNA repair"/>
    <property type="evidence" value="ECO:0007669"/>
    <property type="project" value="TreeGrafter"/>
</dbReference>
<sequence>MLRTLAVEGYRSLRHLAVPLAPLTIVTGENGSGKSTLYRALSLLAAAAHDGAVAALAREGGIGSALWAGPENGSGRHGGPTQGTVRRRPVSLRVGFSGDDLGYAIDLGLPTPPTRFVLDPEIKRESVWAGPVLTPAGELVDRANGAVRIRDDEGRWQQVDHPLRPYESVLGELGDPRGAPELLALRDRLRRWRFYDQLRTDAHAPARTDPIATRTVSLASDGGDLAAAMATIEDVGDADALQAAVRSAFPGSRVQVQERDGRFRLVLHQPGLLRPLSMAEVSDGTLRYLLWVAALGTVRPPPLLVLNEPETSLHPGLLPALAELVAGAAQRSQVVVVSHSVAFCSLLEQSSPDSRSVELARGTDGTVVVDQGRLDEPSWRWPGR</sequence>
<dbReference type="EMBL" id="BMNA01000008">
    <property type="protein sequence ID" value="GGM10932.1"/>
    <property type="molecule type" value="Genomic_DNA"/>
</dbReference>
<dbReference type="Proteomes" id="UP000655208">
    <property type="component" value="Unassembled WGS sequence"/>
</dbReference>
<dbReference type="PANTHER" id="PTHR32182">
    <property type="entry name" value="DNA REPLICATION AND REPAIR PROTEIN RECF"/>
    <property type="match status" value="1"/>
</dbReference>
<name>A0A917WK42_9ACTN</name>
<dbReference type="RefSeq" id="WP_188943493.1">
    <property type="nucleotide sequence ID" value="NZ_BMNA01000008.1"/>
</dbReference>
<evidence type="ECO:0000259" key="2">
    <source>
        <dbReference type="Pfam" id="PF13304"/>
    </source>
</evidence>
<feature type="domain" description="ATPase AAA-type core" evidence="2">
    <location>
        <begin position="23"/>
        <end position="344"/>
    </location>
</feature>
<dbReference type="InterPro" id="IPR014555">
    <property type="entry name" value="RecF-like"/>
</dbReference>
<dbReference type="AlphaFoldDB" id="A0A917WK42"/>
<dbReference type="InterPro" id="IPR027417">
    <property type="entry name" value="P-loop_NTPase"/>
</dbReference>
<proteinExistence type="predicted"/>
<keyword evidence="1" id="KW-0227">DNA damage</keyword>
<dbReference type="FunFam" id="3.40.50.300:FF:002708">
    <property type="entry name" value="FeS assembly ATPase SufC"/>
    <property type="match status" value="1"/>
</dbReference>
<dbReference type="SUPFAM" id="SSF52540">
    <property type="entry name" value="P-loop containing nucleoside triphosphate hydrolases"/>
    <property type="match status" value="1"/>
</dbReference>